<evidence type="ECO:0000256" key="1">
    <source>
        <dbReference type="ARBA" id="ARBA00022737"/>
    </source>
</evidence>
<dbReference type="WBParaSite" id="NBR_0000429901-mRNA-1">
    <property type="protein sequence ID" value="NBR_0000429901-mRNA-1"/>
    <property type="gene ID" value="NBR_0000429901"/>
</dbReference>
<proteinExistence type="inferred from homology"/>
<feature type="region of interest" description="Disordered" evidence="4">
    <location>
        <begin position="142"/>
        <end position="167"/>
    </location>
</feature>
<evidence type="ECO:0000256" key="2">
    <source>
        <dbReference type="ARBA" id="ARBA00025722"/>
    </source>
</evidence>
<feature type="compositionally biased region" description="Low complexity" evidence="4">
    <location>
        <begin position="153"/>
        <end position="167"/>
    </location>
</feature>
<dbReference type="InterPro" id="IPR016024">
    <property type="entry name" value="ARM-type_fold"/>
</dbReference>
<dbReference type="Pfam" id="PF02985">
    <property type="entry name" value="HEAT"/>
    <property type="match status" value="1"/>
</dbReference>
<evidence type="ECO:0000256" key="3">
    <source>
        <dbReference type="PROSITE-ProRule" id="PRU00103"/>
    </source>
</evidence>
<keyword evidence="1" id="KW-0677">Repeat</keyword>
<gene>
    <name evidence="5" type="ORF">NBR_LOCUS4300</name>
</gene>
<dbReference type="SUPFAM" id="SSF48371">
    <property type="entry name" value="ARM repeat"/>
    <property type="match status" value="1"/>
</dbReference>
<dbReference type="InterPro" id="IPR021133">
    <property type="entry name" value="HEAT_type_2"/>
</dbReference>
<evidence type="ECO:0000313" key="7">
    <source>
        <dbReference type="WBParaSite" id="NBR_0000429901-mRNA-1"/>
    </source>
</evidence>
<protein>
    <submittedName>
        <fullName evidence="7">Cytoskeleton-associated protein 5 (inferred by orthology to a human protein)</fullName>
    </submittedName>
</protein>
<feature type="repeat" description="HEAT" evidence="3">
    <location>
        <begin position="1"/>
        <end position="35"/>
    </location>
</feature>
<reference evidence="5 6" key="2">
    <citation type="submission" date="2018-11" db="EMBL/GenBank/DDBJ databases">
        <authorList>
            <consortium name="Pathogen Informatics"/>
        </authorList>
    </citation>
    <scope>NUCLEOTIDE SEQUENCE [LARGE SCALE GENOMIC DNA]</scope>
</reference>
<name>A0A0N4XP47_NIPBR</name>
<dbReference type="Proteomes" id="UP000271162">
    <property type="component" value="Unassembled WGS sequence"/>
</dbReference>
<accession>A0A0N4XP47</accession>
<organism evidence="7">
    <name type="scientific">Nippostrongylus brasiliensis</name>
    <name type="common">Rat hookworm</name>
    <dbReference type="NCBI Taxonomy" id="27835"/>
    <lineage>
        <taxon>Eukaryota</taxon>
        <taxon>Metazoa</taxon>
        <taxon>Ecdysozoa</taxon>
        <taxon>Nematoda</taxon>
        <taxon>Chromadorea</taxon>
        <taxon>Rhabditida</taxon>
        <taxon>Rhabditina</taxon>
        <taxon>Rhabditomorpha</taxon>
        <taxon>Strongyloidea</taxon>
        <taxon>Heligmosomidae</taxon>
        <taxon>Nippostrongylus</taxon>
    </lineage>
</organism>
<dbReference type="EMBL" id="UYSL01007741">
    <property type="protein sequence ID" value="VDL67889.1"/>
    <property type="molecule type" value="Genomic_DNA"/>
</dbReference>
<keyword evidence="6" id="KW-1185">Reference proteome</keyword>
<reference evidence="7" key="1">
    <citation type="submission" date="2017-02" db="UniProtKB">
        <authorList>
            <consortium name="WormBaseParasite"/>
        </authorList>
    </citation>
    <scope>IDENTIFICATION</scope>
</reference>
<evidence type="ECO:0000313" key="5">
    <source>
        <dbReference type="EMBL" id="VDL67889.1"/>
    </source>
</evidence>
<sequence>MLDKAKDKKATVRVALGEALDAVSETCGAERLAKDLCEHLAKPSPQSKQCLCEFITRYFVRQTNVSLEFAKAVLPTVVKLASDSDPSVRDAACSCLGSARRLMAKGLDGFLVPIISEKAKLEKIEEYCKEATKLHEEFLASRPQRASTADLASSDIAESSVSSYRSR</sequence>
<dbReference type="Gene3D" id="1.25.10.10">
    <property type="entry name" value="Leucine-rich Repeat Variant"/>
    <property type="match status" value="1"/>
</dbReference>
<comment type="similarity">
    <text evidence="2">Belongs to the TOG/XMAP215 family.</text>
</comment>
<dbReference type="PANTHER" id="PTHR12609">
    <property type="entry name" value="MICROTUBULE ASSOCIATED PROTEIN XMAP215"/>
    <property type="match status" value="1"/>
</dbReference>
<dbReference type="STRING" id="27835.A0A0N4XP47"/>
<dbReference type="GO" id="GO:0030951">
    <property type="term" value="P:establishment or maintenance of microtubule cytoskeleton polarity"/>
    <property type="evidence" value="ECO:0007669"/>
    <property type="project" value="InterPro"/>
</dbReference>
<dbReference type="InterPro" id="IPR045110">
    <property type="entry name" value="XMAP215"/>
</dbReference>
<dbReference type="PROSITE" id="PS50077">
    <property type="entry name" value="HEAT_REPEAT"/>
    <property type="match status" value="2"/>
</dbReference>
<dbReference type="AlphaFoldDB" id="A0A0N4XP47"/>
<dbReference type="InterPro" id="IPR000357">
    <property type="entry name" value="HEAT"/>
</dbReference>
<dbReference type="GO" id="GO:0051010">
    <property type="term" value="F:microtubule plus-end binding"/>
    <property type="evidence" value="ECO:0007669"/>
    <property type="project" value="InterPro"/>
</dbReference>
<dbReference type="GO" id="GO:0046785">
    <property type="term" value="P:microtubule polymerization"/>
    <property type="evidence" value="ECO:0007669"/>
    <property type="project" value="InterPro"/>
</dbReference>
<evidence type="ECO:0000256" key="4">
    <source>
        <dbReference type="SAM" id="MobiDB-lite"/>
    </source>
</evidence>
<dbReference type="GO" id="GO:0061863">
    <property type="term" value="F:microtubule plus end polymerase"/>
    <property type="evidence" value="ECO:0007669"/>
    <property type="project" value="InterPro"/>
</dbReference>
<feature type="repeat" description="HEAT" evidence="3">
    <location>
        <begin position="73"/>
        <end position="105"/>
    </location>
</feature>
<evidence type="ECO:0000313" key="6">
    <source>
        <dbReference type="Proteomes" id="UP000271162"/>
    </source>
</evidence>
<dbReference type="InterPro" id="IPR011989">
    <property type="entry name" value="ARM-like"/>
</dbReference>
<dbReference type="GO" id="GO:0007051">
    <property type="term" value="P:spindle organization"/>
    <property type="evidence" value="ECO:0007669"/>
    <property type="project" value="InterPro"/>
</dbReference>